<accession>A0A183IT94</accession>
<dbReference type="GO" id="GO:0048812">
    <property type="term" value="P:neuron projection morphogenesis"/>
    <property type="evidence" value="ECO:0007669"/>
    <property type="project" value="TreeGrafter"/>
</dbReference>
<dbReference type="PANTHER" id="PTHR12093:SF10">
    <property type="entry name" value="MEMBRANE-ASSOCIATED PROTEIN HEM"/>
    <property type="match status" value="1"/>
</dbReference>
<evidence type="ECO:0000313" key="4">
    <source>
        <dbReference type="Proteomes" id="UP000270296"/>
    </source>
</evidence>
<dbReference type="GO" id="GO:0030031">
    <property type="term" value="P:cell projection assembly"/>
    <property type="evidence" value="ECO:0007669"/>
    <property type="project" value="TreeGrafter"/>
</dbReference>
<feature type="compositionally biased region" description="Basic and acidic residues" evidence="2">
    <location>
        <begin position="641"/>
        <end position="686"/>
    </location>
</feature>
<protein>
    <submittedName>
        <fullName evidence="5">Membrane-associated protein Hem</fullName>
    </submittedName>
</protein>
<dbReference type="GO" id="GO:0016477">
    <property type="term" value="P:cell migration"/>
    <property type="evidence" value="ECO:0007669"/>
    <property type="project" value="TreeGrafter"/>
</dbReference>
<evidence type="ECO:0000256" key="1">
    <source>
        <dbReference type="ARBA" id="ARBA00037947"/>
    </source>
</evidence>
<dbReference type="PANTHER" id="PTHR12093">
    <property type="entry name" value="NCK-ASSOCIATED PROTEIN 1"/>
    <property type="match status" value="1"/>
</dbReference>
<dbReference type="InterPro" id="IPR019137">
    <property type="entry name" value="Nck-associated_protein-1"/>
</dbReference>
<dbReference type="AlphaFoldDB" id="A0A183IT94"/>
<dbReference type="Proteomes" id="UP000270296">
    <property type="component" value="Unassembled WGS sequence"/>
</dbReference>
<gene>
    <name evidence="3" type="ORF">SBAD_LOCUS6841</name>
</gene>
<comment type="similarity">
    <text evidence="1">Belongs to the HEM-1/HEM-2 family.</text>
</comment>
<evidence type="ECO:0000256" key="2">
    <source>
        <dbReference type="SAM" id="MobiDB-lite"/>
    </source>
</evidence>
<keyword evidence="4" id="KW-1185">Reference proteome</keyword>
<evidence type="ECO:0000313" key="5">
    <source>
        <dbReference type="WBParaSite" id="SBAD_0000710401-mRNA-1"/>
    </source>
</evidence>
<dbReference type="GO" id="GO:0030866">
    <property type="term" value="P:cortical actin cytoskeleton organization"/>
    <property type="evidence" value="ECO:0007669"/>
    <property type="project" value="TreeGrafter"/>
</dbReference>
<proteinExistence type="inferred from homology"/>
<dbReference type="OrthoDB" id="548214at2759"/>
<name>A0A183IT94_9BILA</name>
<reference evidence="5" key="1">
    <citation type="submission" date="2016-06" db="UniProtKB">
        <authorList>
            <consortium name="WormBaseParasite"/>
        </authorList>
    </citation>
    <scope>IDENTIFICATION</scope>
</reference>
<organism evidence="5">
    <name type="scientific">Soboliphyme baturini</name>
    <dbReference type="NCBI Taxonomy" id="241478"/>
    <lineage>
        <taxon>Eukaryota</taxon>
        <taxon>Metazoa</taxon>
        <taxon>Ecdysozoa</taxon>
        <taxon>Nematoda</taxon>
        <taxon>Enoplea</taxon>
        <taxon>Dorylaimia</taxon>
        <taxon>Dioctophymatida</taxon>
        <taxon>Dioctophymatoidea</taxon>
        <taxon>Soboliphymatidae</taxon>
        <taxon>Soboliphyme</taxon>
    </lineage>
</organism>
<evidence type="ECO:0000313" key="3">
    <source>
        <dbReference type="EMBL" id="VDP10943.1"/>
    </source>
</evidence>
<feature type="region of interest" description="Disordered" evidence="2">
    <location>
        <begin position="639"/>
        <end position="686"/>
    </location>
</feature>
<dbReference type="EMBL" id="UZAM01010086">
    <property type="protein sequence ID" value="VDP10943.1"/>
    <property type="molecule type" value="Genomic_DNA"/>
</dbReference>
<dbReference type="GO" id="GO:0031209">
    <property type="term" value="C:SCAR complex"/>
    <property type="evidence" value="ECO:0007669"/>
    <property type="project" value="TreeGrafter"/>
</dbReference>
<sequence>MERMTMSGLLDPSTQKIPEKLIILNDRIAGLTARMYNIKKKYENPKAKPSFLTERNMEVCIKHLTKKFPQFDVRSSGALLNSVNFVKDQILTTLDLDYGTFVDVLELRDHVNELLTTISACQVKFNLSLNFDLTYYYLNLISDFVCLMILISKIEQRKVILGLYSTAYEIKNGEGEQNFPRLGQMIMDYGNPLKKLSDDFSPHRANLMRAINSIAFIYGRRNLTADKWREAQLLSLVSTPSNLLSSAETDTIPCEYLSLETMNRWIIVSLSICHYCIAQPLFADLWGQALKSGVRFPIYRDEYLSIHHYLQPFLEGIKGYGKRVNELKELYTAATQNAVLVHRERRKFLRSALKQLWLLLSDEPGLIAPKLLLVLIGVSFSRDEVNWLLRHGENWMDKSASKTKCPVDISDKQLPELLFYIMELRNLVLKHENIIRCYYLQYLKGFDAPLLANLVKNAVWISDTERSLVNSITDTLANISMDIANPGSREYDFAALRLDLCRLQVYSESKGISLENNPDFAHAINTTIFHLKAVDELDQIMKDNSDLSLNCFYPSQLMNNFRFCLRVPSQARFVCVFPRICADFTHCFHNMCPEERIIIGNRATNTCDLFLKQTVMKAAELFAEICRYMGAIADQSLPENCRNEKQSDEKKSIGEKSKKEAKAKLPETENRPGDESYRKTIEDTNA</sequence>
<dbReference type="WBParaSite" id="SBAD_0000710401-mRNA-1">
    <property type="protein sequence ID" value="SBAD_0000710401-mRNA-1"/>
    <property type="gene ID" value="SBAD_0000710401"/>
</dbReference>
<dbReference type="Pfam" id="PF09735">
    <property type="entry name" value="Nckap1"/>
    <property type="match status" value="1"/>
</dbReference>
<reference evidence="3 4" key="2">
    <citation type="submission" date="2018-11" db="EMBL/GenBank/DDBJ databases">
        <authorList>
            <consortium name="Pathogen Informatics"/>
        </authorList>
    </citation>
    <scope>NUCLEOTIDE SEQUENCE [LARGE SCALE GENOMIC DNA]</scope>
</reference>